<dbReference type="PANTHER" id="PTHR48051">
    <property type="match status" value="1"/>
</dbReference>
<dbReference type="STRING" id="289078.A0A2X0LGK2"/>
<dbReference type="EMBL" id="FMWP01000014">
    <property type="protein sequence ID" value="SCZ90452.1"/>
    <property type="molecule type" value="Genomic_DNA"/>
</dbReference>
<sequence length="570" mass="61284">MVVPSIDPHPLSAVAKGWVIPDEDVDSRRALRQAKRASLSLSSPAPPPSSCTPLDLAAVVPATSAAVVPATSAAHHSPFGACLGAHPDEEKGRSLRSSSGTLLFAKSTWQAPLIQHDIACASPPVAIVGLGDDEEEGGWMDAWIADRGIKSEDVFSKANLPSIVGPAKFDWIVVLATAVDTANGNLDLSNRGIAFVPDSVWELKTLRRLPQPLPKSTSTGIMFSSESSLLLGAGSTCSFSRTQSVPTTTPNMFGSKGCTIATGTRSFARSSTVSFGRTPGEQNSRSSPLSFSVPLKLNLTHNELTASSLSNSLFTLPNLEQLFLGQNRLDRIPAGIGRLSGLVTLSLRSNKLRYLPAEILKLENLEQITLHPNPFMPPPVTSKDKKSSDQVDDTDSKRVLGPLRVHFAVPSLVETMTRYLLSPSSAPTPSQPNPPLRISLWERPANFPDSLVEPFLSTPFPTSCVSRRERTVSGTSTDSSWSVASTVDDGATVSTQPFDPLANVCQSPVHDGEAKVFFRTAVERYEWVAEGTFLKPSLKRVDGAKTIPILHRGCGRTCLDWLEDREYLSS</sequence>
<evidence type="ECO:0000256" key="2">
    <source>
        <dbReference type="ARBA" id="ARBA00022737"/>
    </source>
</evidence>
<dbReference type="InterPro" id="IPR032675">
    <property type="entry name" value="LRR_dom_sf"/>
</dbReference>
<dbReference type="OrthoDB" id="660555at2759"/>
<dbReference type="AlphaFoldDB" id="A0A2X0LGK2"/>
<evidence type="ECO:0000256" key="3">
    <source>
        <dbReference type="SAM" id="MobiDB-lite"/>
    </source>
</evidence>
<dbReference type="InterPro" id="IPR003591">
    <property type="entry name" value="Leu-rich_rpt_typical-subtyp"/>
</dbReference>
<evidence type="ECO:0000256" key="1">
    <source>
        <dbReference type="ARBA" id="ARBA00022614"/>
    </source>
</evidence>
<proteinExistence type="predicted"/>
<organism evidence="4 5">
    <name type="scientific">Microbotryum saponariae</name>
    <dbReference type="NCBI Taxonomy" id="289078"/>
    <lineage>
        <taxon>Eukaryota</taxon>
        <taxon>Fungi</taxon>
        <taxon>Dikarya</taxon>
        <taxon>Basidiomycota</taxon>
        <taxon>Pucciniomycotina</taxon>
        <taxon>Microbotryomycetes</taxon>
        <taxon>Microbotryales</taxon>
        <taxon>Microbotryaceae</taxon>
        <taxon>Microbotryum</taxon>
    </lineage>
</organism>
<dbReference type="InterPro" id="IPR001611">
    <property type="entry name" value="Leu-rich_rpt"/>
</dbReference>
<dbReference type="Proteomes" id="UP000249723">
    <property type="component" value="Unassembled WGS sequence"/>
</dbReference>
<dbReference type="SMART" id="SM00369">
    <property type="entry name" value="LRR_TYP"/>
    <property type="match status" value="2"/>
</dbReference>
<feature type="compositionally biased region" description="Basic and acidic residues" evidence="3">
    <location>
        <begin position="382"/>
        <end position="395"/>
    </location>
</feature>
<dbReference type="PANTHER" id="PTHR48051:SF1">
    <property type="entry name" value="RAS SUPPRESSOR PROTEIN 1"/>
    <property type="match status" value="1"/>
</dbReference>
<dbReference type="GO" id="GO:0005737">
    <property type="term" value="C:cytoplasm"/>
    <property type="evidence" value="ECO:0007669"/>
    <property type="project" value="TreeGrafter"/>
</dbReference>
<dbReference type="InterPro" id="IPR050216">
    <property type="entry name" value="LRR_domain-containing"/>
</dbReference>
<keyword evidence="1" id="KW-0433">Leucine-rich repeat</keyword>
<reference evidence="5" key="1">
    <citation type="submission" date="2016-10" db="EMBL/GenBank/DDBJ databases">
        <authorList>
            <person name="Jeantristanb JTB J.-T."/>
            <person name="Ricardo R."/>
        </authorList>
    </citation>
    <scope>NUCLEOTIDE SEQUENCE [LARGE SCALE GENOMIC DNA]</scope>
</reference>
<accession>A0A2X0LGK2</accession>
<feature type="region of interest" description="Disordered" evidence="3">
    <location>
        <begin position="371"/>
        <end position="395"/>
    </location>
</feature>
<evidence type="ECO:0000313" key="4">
    <source>
        <dbReference type="EMBL" id="SCZ90452.1"/>
    </source>
</evidence>
<evidence type="ECO:0000313" key="5">
    <source>
        <dbReference type="Proteomes" id="UP000249723"/>
    </source>
</evidence>
<protein>
    <submittedName>
        <fullName evidence="4">BZ3500_MvSof-1268-A1-R1_Chr1-3g01998 protein</fullName>
    </submittedName>
</protein>
<name>A0A2X0LGK2_9BASI</name>
<keyword evidence="2" id="KW-0677">Repeat</keyword>
<keyword evidence="5" id="KW-1185">Reference proteome</keyword>
<dbReference type="Pfam" id="PF13855">
    <property type="entry name" value="LRR_8"/>
    <property type="match status" value="1"/>
</dbReference>
<dbReference type="Gene3D" id="3.80.10.10">
    <property type="entry name" value="Ribonuclease Inhibitor"/>
    <property type="match status" value="1"/>
</dbReference>
<gene>
    <name evidence="4" type="ORF">BZ3500_MVSOF-1268-A1-R1_CHR1-3G01998</name>
</gene>
<dbReference type="SUPFAM" id="SSF52058">
    <property type="entry name" value="L domain-like"/>
    <property type="match status" value="1"/>
</dbReference>